<dbReference type="EMBL" id="MFBN01000047">
    <property type="protein sequence ID" value="OGD94449.1"/>
    <property type="molecule type" value="Genomic_DNA"/>
</dbReference>
<dbReference type="SUPFAM" id="SSF53448">
    <property type="entry name" value="Nucleotide-diphospho-sugar transferases"/>
    <property type="match status" value="1"/>
</dbReference>
<keyword evidence="2" id="KW-0328">Glycosyltransferase</keyword>
<evidence type="ECO:0000256" key="3">
    <source>
        <dbReference type="ARBA" id="ARBA00022679"/>
    </source>
</evidence>
<keyword evidence="3" id="KW-0808">Transferase</keyword>
<dbReference type="PANTHER" id="PTHR43630:SF1">
    <property type="entry name" value="POLY-BETA-1,6-N-ACETYL-D-GLUCOSAMINE SYNTHASE"/>
    <property type="match status" value="1"/>
</dbReference>
<evidence type="ECO:0000256" key="2">
    <source>
        <dbReference type="ARBA" id="ARBA00022676"/>
    </source>
</evidence>
<evidence type="ECO:0000256" key="4">
    <source>
        <dbReference type="SAM" id="Phobius"/>
    </source>
</evidence>
<feature type="domain" description="Glycosyltransferase 2-like" evidence="5">
    <location>
        <begin position="8"/>
        <end position="168"/>
    </location>
</feature>
<comment type="similarity">
    <text evidence="1">Belongs to the glycosyltransferase 2 family.</text>
</comment>
<name>A0A1F5GRJ4_9BACT</name>
<dbReference type="Pfam" id="PF00535">
    <property type="entry name" value="Glycos_transf_2"/>
    <property type="match status" value="1"/>
</dbReference>
<sequence length="285" mass="32475">MNRLKKVSIIIPVYNEEKVIGNCLKSLAKQSYKLLEVIVVDDGSTDKTIEIIKNRQSLTLNCHLFKQKHHGPGSARNLGANKARGEILVFVDADMTFGTNFIQDLIKPILTMKTIGTFSKNEIVSNPNNIWSICWNINKNLPRDRMIPQNYPDKAPVFRAILKSEFEKAGGFDENGEYTDDWSLSRKLGKKSTLTPGAIYYHSNPDNLLEIWQQARWIGKNEFISGDLPRKVKSLFFYSLPISFIVGSFKSVINFNFNFLVFKIVYDFGVFVSVINTYISESKAK</sequence>
<evidence type="ECO:0000259" key="5">
    <source>
        <dbReference type="Pfam" id="PF00535"/>
    </source>
</evidence>
<organism evidence="6 7">
    <name type="scientific">Candidatus Curtissbacteria bacterium RIFCSPLOWO2_01_FULL_37_9</name>
    <dbReference type="NCBI Taxonomy" id="1797724"/>
    <lineage>
        <taxon>Bacteria</taxon>
        <taxon>Candidatus Curtissiibacteriota</taxon>
    </lineage>
</organism>
<reference evidence="6 7" key="1">
    <citation type="journal article" date="2016" name="Nat. Commun.">
        <title>Thousands of microbial genomes shed light on interconnected biogeochemical processes in an aquifer system.</title>
        <authorList>
            <person name="Anantharaman K."/>
            <person name="Brown C.T."/>
            <person name="Hug L.A."/>
            <person name="Sharon I."/>
            <person name="Castelle C.J."/>
            <person name="Probst A.J."/>
            <person name="Thomas B.C."/>
            <person name="Singh A."/>
            <person name="Wilkins M.J."/>
            <person name="Karaoz U."/>
            <person name="Brodie E.L."/>
            <person name="Williams K.H."/>
            <person name="Hubbard S.S."/>
            <person name="Banfield J.F."/>
        </authorList>
    </citation>
    <scope>NUCLEOTIDE SEQUENCE [LARGE SCALE GENOMIC DNA]</scope>
</reference>
<proteinExistence type="inferred from homology"/>
<dbReference type="InterPro" id="IPR029044">
    <property type="entry name" value="Nucleotide-diphossugar_trans"/>
</dbReference>
<dbReference type="InterPro" id="IPR001173">
    <property type="entry name" value="Glyco_trans_2-like"/>
</dbReference>
<dbReference type="AlphaFoldDB" id="A0A1F5GRJ4"/>
<dbReference type="Proteomes" id="UP000178336">
    <property type="component" value="Unassembled WGS sequence"/>
</dbReference>
<feature type="transmembrane region" description="Helical" evidence="4">
    <location>
        <begin position="235"/>
        <end position="253"/>
    </location>
</feature>
<comment type="caution">
    <text evidence="6">The sequence shown here is derived from an EMBL/GenBank/DDBJ whole genome shotgun (WGS) entry which is preliminary data.</text>
</comment>
<keyword evidence="4" id="KW-1133">Transmembrane helix</keyword>
<dbReference type="GO" id="GO:0016757">
    <property type="term" value="F:glycosyltransferase activity"/>
    <property type="evidence" value="ECO:0007669"/>
    <property type="project" value="UniProtKB-KW"/>
</dbReference>
<dbReference type="STRING" id="1797724.A3A48_03125"/>
<feature type="transmembrane region" description="Helical" evidence="4">
    <location>
        <begin position="259"/>
        <end position="279"/>
    </location>
</feature>
<evidence type="ECO:0000313" key="6">
    <source>
        <dbReference type="EMBL" id="OGD94449.1"/>
    </source>
</evidence>
<evidence type="ECO:0000313" key="7">
    <source>
        <dbReference type="Proteomes" id="UP000178336"/>
    </source>
</evidence>
<dbReference type="PANTHER" id="PTHR43630">
    <property type="entry name" value="POLY-BETA-1,6-N-ACETYL-D-GLUCOSAMINE SYNTHASE"/>
    <property type="match status" value="1"/>
</dbReference>
<accession>A0A1F5GRJ4</accession>
<dbReference type="Gene3D" id="3.90.550.10">
    <property type="entry name" value="Spore Coat Polysaccharide Biosynthesis Protein SpsA, Chain A"/>
    <property type="match status" value="1"/>
</dbReference>
<evidence type="ECO:0000256" key="1">
    <source>
        <dbReference type="ARBA" id="ARBA00006739"/>
    </source>
</evidence>
<keyword evidence="4" id="KW-0472">Membrane</keyword>
<protein>
    <recommendedName>
        <fullName evidence="5">Glycosyltransferase 2-like domain-containing protein</fullName>
    </recommendedName>
</protein>
<gene>
    <name evidence="6" type="ORF">A3A48_03125</name>
</gene>
<keyword evidence="4" id="KW-0812">Transmembrane</keyword>